<gene>
    <name evidence="2" type="ORF">A7979_08545</name>
</gene>
<organism evidence="2 3">
    <name type="scientific">Rothia nasimurium</name>
    <dbReference type="NCBI Taxonomy" id="85336"/>
    <lineage>
        <taxon>Bacteria</taxon>
        <taxon>Bacillati</taxon>
        <taxon>Actinomycetota</taxon>
        <taxon>Actinomycetes</taxon>
        <taxon>Micrococcales</taxon>
        <taxon>Micrococcaceae</taxon>
        <taxon>Rothia</taxon>
    </lineage>
</organism>
<keyword evidence="3" id="KW-1185">Reference proteome</keyword>
<evidence type="ECO:0000313" key="3">
    <source>
        <dbReference type="Proteomes" id="UP000192359"/>
    </source>
</evidence>
<dbReference type="EMBL" id="LXWF01000001">
    <property type="protein sequence ID" value="ORC25058.1"/>
    <property type="molecule type" value="Genomic_DNA"/>
</dbReference>
<evidence type="ECO:0000256" key="1">
    <source>
        <dbReference type="SAM" id="Phobius"/>
    </source>
</evidence>
<feature type="transmembrane region" description="Helical" evidence="1">
    <location>
        <begin position="126"/>
        <end position="147"/>
    </location>
</feature>
<dbReference type="Pfam" id="PF09819">
    <property type="entry name" value="ABC_cobalt"/>
    <property type="match status" value="1"/>
</dbReference>
<comment type="caution">
    <text evidence="2">The sequence shown here is derived from an EMBL/GenBank/DDBJ whole genome shotgun (WGS) entry which is preliminary data.</text>
</comment>
<proteinExistence type="predicted"/>
<dbReference type="AlphaFoldDB" id="A0A1Y1RTL5"/>
<feature type="transmembrane region" description="Helical" evidence="1">
    <location>
        <begin position="153"/>
        <end position="175"/>
    </location>
</feature>
<name>A0A1Y1RTL5_9MICC</name>
<dbReference type="PROSITE" id="PS51257">
    <property type="entry name" value="PROKAR_LIPOPROTEIN"/>
    <property type="match status" value="1"/>
</dbReference>
<feature type="transmembrane region" description="Helical" evidence="1">
    <location>
        <begin position="7"/>
        <end position="29"/>
    </location>
</feature>
<feature type="transmembrane region" description="Helical" evidence="1">
    <location>
        <begin position="49"/>
        <end position="68"/>
    </location>
</feature>
<reference evidence="2 3" key="1">
    <citation type="submission" date="2016-05" db="EMBL/GenBank/DDBJ databases">
        <title>Draft genome sequence of a porcine commensal Rothia nasimurium.</title>
        <authorList>
            <person name="Gaiser R.A."/>
            <person name="Van Baarlen P."/>
            <person name="Wells J.M."/>
        </authorList>
    </citation>
    <scope>NUCLEOTIDE SEQUENCE [LARGE SCALE GENOMIC DNA]</scope>
    <source>
        <strain evidence="2 3">PT-32</strain>
    </source>
</reference>
<feature type="transmembrane region" description="Helical" evidence="1">
    <location>
        <begin position="100"/>
        <end position="119"/>
    </location>
</feature>
<dbReference type="PIRSF" id="PIRSF037394">
    <property type="entry name" value="ABC_thiamine-permease_YkoE_prd"/>
    <property type="match status" value="1"/>
</dbReference>
<keyword evidence="1" id="KW-0812">Transmembrane</keyword>
<accession>A0A1Y1RTL5</accession>
<feature type="transmembrane region" description="Helical" evidence="1">
    <location>
        <begin position="75"/>
        <end position="94"/>
    </location>
</feature>
<dbReference type="Proteomes" id="UP000192359">
    <property type="component" value="Unassembled WGS sequence"/>
</dbReference>
<keyword evidence="1" id="KW-1133">Transmembrane helix</keyword>
<evidence type="ECO:0000313" key="2">
    <source>
        <dbReference type="EMBL" id="ORC25058.1"/>
    </source>
</evidence>
<sequence length="204" mass="21150">MSKKAALTWRVNDIVVASVLAVACAILFWGWNIAGYKATTAALALAPEFASLMGGPWLLAGVFGGFIIRKPGAALYTELLAAVVSMLLGSDYGWTIVLSGLIQGLGAELVFALCAYRIWNLGTSLLAGAVSGAFMSVSELVIYYAGVFEGSKAVTYAIGGIISGTVLAGLVAWLLTRALLATGVLDSLASGRANSRRSAGRRAR</sequence>
<dbReference type="OrthoDB" id="8017424at2"/>
<dbReference type="InterPro" id="IPR017195">
    <property type="entry name" value="ABC_thiamin-permease_prd"/>
</dbReference>
<protein>
    <submittedName>
        <fullName evidence="2">Uncharacterized protein</fullName>
    </submittedName>
</protein>
<keyword evidence="1" id="KW-0472">Membrane</keyword>
<dbReference type="RefSeq" id="WP_083090516.1">
    <property type="nucleotide sequence ID" value="NZ_LXWF01000001.1"/>
</dbReference>